<sequence>MLGYSLILLSLIALGLALALLHWLLNADVRGGAAVWRLPAVSIPRWRYKYFQWWLRSHLNTLGMLRIEWEHESPLLICGFDVTRETADALLFRRPKGTCLVRLGQEVGGVIVSLRPDKPSLAAEPRTQESYYSSVSVSQLVGAAYQAAEQAWLPVRRKLREGSVVHVYLPDASLRLQGGLWGCLRRMRHTKFLLDVAAGEVTHTSRAFQFAWADGDSTIPVKRRPSSPGADASRHKLLRQHSGQQPEAAASGAAAAGDGWQQAEAAQRQLLQPAAHEGALFMQQRELQQQELARLLHEAGTAAEWGQ</sequence>
<protein>
    <submittedName>
        <fullName evidence="2">Uncharacterized protein</fullName>
    </submittedName>
</protein>
<accession>A0AAD5DTC3</accession>
<gene>
    <name evidence="2" type="ORF">COHA_004547</name>
</gene>
<organism evidence="2 3">
    <name type="scientific">Chlorella ohadii</name>
    <dbReference type="NCBI Taxonomy" id="2649997"/>
    <lineage>
        <taxon>Eukaryota</taxon>
        <taxon>Viridiplantae</taxon>
        <taxon>Chlorophyta</taxon>
        <taxon>core chlorophytes</taxon>
        <taxon>Trebouxiophyceae</taxon>
        <taxon>Chlorellales</taxon>
        <taxon>Chlorellaceae</taxon>
        <taxon>Chlorella clade</taxon>
        <taxon>Chlorella</taxon>
    </lineage>
</organism>
<dbReference type="Proteomes" id="UP001205105">
    <property type="component" value="Unassembled WGS sequence"/>
</dbReference>
<evidence type="ECO:0000256" key="1">
    <source>
        <dbReference type="SAM" id="MobiDB-lite"/>
    </source>
</evidence>
<dbReference type="EMBL" id="JADXDR010000060">
    <property type="protein sequence ID" value="KAI7841680.1"/>
    <property type="molecule type" value="Genomic_DNA"/>
</dbReference>
<evidence type="ECO:0000313" key="3">
    <source>
        <dbReference type="Proteomes" id="UP001205105"/>
    </source>
</evidence>
<feature type="compositionally biased region" description="Low complexity" evidence="1">
    <location>
        <begin position="243"/>
        <end position="261"/>
    </location>
</feature>
<keyword evidence="3" id="KW-1185">Reference proteome</keyword>
<feature type="region of interest" description="Disordered" evidence="1">
    <location>
        <begin position="219"/>
        <end position="261"/>
    </location>
</feature>
<evidence type="ECO:0000313" key="2">
    <source>
        <dbReference type="EMBL" id="KAI7841680.1"/>
    </source>
</evidence>
<comment type="caution">
    <text evidence="2">The sequence shown here is derived from an EMBL/GenBank/DDBJ whole genome shotgun (WGS) entry which is preliminary data.</text>
</comment>
<proteinExistence type="predicted"/>
<reference evidence="2" key="1">
    <citation type="submission" date="2020-11" db="EMBL/GenBank/DDBJ databases">
        <title>Chlorella ohadii genome sequencing and assembly.</title>
        <authorList>
            <person name="Murik O."/>
            <person name="Treves H."/>
            <person name="Kedem I."/>
            <person name="Shotland Y."/>
            <person name="Kaplan A."/>
        </authorList>
    </citation>
    <scope>NUCLEOTIDE SEQUENCE</scope>
    <source>
        <strain evidence="2">1</strain>
    </source>
</reference>
<dbReference type="AlphaFoldDB" id="A0AAD5DTC3"/>
<name>A0AAD5DTC3_9CHLO</name>